<dbReference type="OrthoDB" id="9799531at2"/>
<evidence type="ECO:0000313" key="2">
    <source>
        <dbReference type="Proteomes" id="UP000018542"/>
    </source>
</evidence>
<proteinExistence type="predicted"/>
<evidence type="ECO:0000313" key="1">
    <source>
        <dbReference type="EMBL" id="AHB48594.1"/>
    </source>
</evidence>
<accession>V5SF59</accession>
<dbReference type="InterPro" id="IPR038301">
    <property type="entry name" value="AraC-like_sf"/>
</dbReference>
<dbReference type="RefSeq" id="WP_023787293.1">
    <property type="nucleotide sequence ID" value="NC_022997.1"/>
</dbReference>
<protein>
    <recommendedName>
        <fullName evidence="3">Regulator of CtrA degradation</fullName>
    </recommendedName>
</protein>
<name>V5SF59_9HYPH</name>
<dbReference type="Proteomes" id="UP000018542">
    <property type="component" value="Chromosome"/>
</dbReference>
<dbReference type="HOGENOM" id="CLU_114005_0_0_5"/>
<reference evidence="1 2" key="1">
    <citation type="journal article" date="2014" name="Genome Announc.">
        <title>Complete Genome Sequence of Hyphomicrobium nitrativorans Strain NL23, a Denitrifying Bacterium Isolated from Biofilm of a Methanol-Fed Denitrification System Treating Seawater at the Montreal Biodome.</title>
        <authorList>
            <person name="Martineau C."/>
            <person name="Villeneuve C."/>
            <person name="Mauffrey F."/>
            <person name="Villemur R."/>
        </authorList>
    </citation>
    <scope>NUCLEOTIDE SEQUENCE [LARGE SCALE GENOMIC DNA]</scope>
    <source>
        <strain evidence="1">NL23</strain>
    </source>
</reference>
<dbReference type="PATRIC" id="fig|1029756.8.peg.2008"/>
<dbReference type="AlphaFoldDB" id="V5SF59"/>
<keyword evidence="2" id="KW-1185">Reference proteome</keyword>
<dbReference type="EMBL" id="CP006912">
    <property type="protein sequence ID" value="AHB48594.1"/>
    <property type="molecule type" value="Genomic_DNA"/>
</dbReference>
<dbReference type="Gene3D" id="1.10.8.930">
    <property type="entry name" value="Protein of unknown function DUF1465"/>
    <property type="match status" value="1"/>
</dbReference>
<dbReference type="KEGG" id="hni:W911_09650"/>
<sequence>MSNGSHVESLLDRAAVTVSFGERFQASEQFDRVFSQGMGLVERAAAYLDGEGRRESKGLPGPVTVLYATESMRLTTRLLELASWLLIRRALKEGEITAEEAETKRARVKLQTLGRPNHTRGFDDLPQGLRDLIEASFTLHDRIVQLDRAMLPAADDARPAEHANPVATQISALEKAFGSGIRRAAAG</sequence>
<organism evidence="1 2">
    <name type="scientific">Hyphomicrobium nitrativorans NL23</name>
    <dbReference type="NCBI Taxonomy" id="1029756"/>
    <lineage>
        <taxon>Bacteria</taxon>
        <taxon>Pseudomonadati</taxon>
        <taxon>Pseudomonadota</taxon>
        <taxon>Alphaproteobacteria</taxon>
        <taxon>Hyphomicrobiales</taxon>
        <taxon>Hyphomicrobiaceae</taxon>
        <taxon>Hyphomicrobium</taxon>
    </lineage>
</organism>
<evidence type="ECO:0008006" key="3">
    <source>
        <dbReference type="Google" id="ProtNLM"/>
    </source>
</evidence>
<dbReference type="InterPro" id="IPR010848">
    <property type="entry name" value="DUF1465"/>
</dbReference>
<gene>
    <name evidence="1" type="ORF">W911_09650</name>
</gene>
<dbReference type="STRING" id="1029756.W911_09650"/>
<dbReference type="Pfam" id="PF07323">
    <property type="entry name" value="DUF1465"/>
    <property type="match status" value="1"/>
</dbReference>